<keyword evidence="2" id="KW-1185">Reference proteome</keyword>
<name>A0AAD8C704_BIOPF</name>
<gene>
    <name evidence="1" type="ORF">Bpfe_003068</name>
</gene>
<feature type="non-terminal residue" evidence="1">
    <location>
        <position position="1"/>
    </location>
</feature>
<comment type="caution">
    <text evidence="1">The sequence shown here is derived from an EMBL/GenBank/DDBJ whole genome shotgun (WGS) entry which is preliminary data.</text>
</comment>
<proteinExistence type="predicted"/>
<sequence length="53" mass="5584">YGSIIVDFTTVVDTTVTTYAASKMVEAILNMGETGITIDGVLYNATVIVGNIQ</sequence>
<accession>A0AAD8C704</accession>
<organism evidence="1 2">
    <name type="scientific">Biomphalaria pfeifferi</name>
    <name type="common">Bloodfluke planorb</name>
    <name type="synonym">Freshwater snail</name>
    <dbReference type="NCBI Taxonomy" id="112525"/>
    <lineage>
        <taxon>Eukaryota</taxon>
        <taxon>Metazoa</taxon>
        <taxon>Spiralia</taxon>
        <taxon>Lophotrochozoa</taxon>
        <taxon>Mollusca</taxon>
        <taxon>Gastropoda</taxon>
        <taxon>Heterobranchia</taxon>
        <taxon>Euthyneura</taxon>
        <taxon>Panpulmonata</taxon>
        <taxon>Hygrophila</taxon>
        <taxon>Lymnaeoidea</taxon>
        <taxon>Planorbidae</taxon>
        <taxon>Biomphalaria</taxon>
    </lineage>
</organism>
<dbReference type="Proteomes" id="UP001233172">
    <property type="component" value="Unassembled WGS sequence"/>
</dbReference>
<reference evidence="1" key="2">
    <citation type="submission" date="2023-04" db="EMBL/GenBank/DDBJ databases">
        <authorList>
            <person name="Bu L."/>
            <person name="Lu L."/>
            <person name="Laidemitt M.R."/>
            <person name="Zhang S.M."/>
            <person name="Mutuku M."/>
            <person name="Mkoji G."/>
            <person name="Steinauer M."/>
            <person name="Loker E.S."/>
        </authorList>
    </citation>
    <scope>NUCLEOTIDE SEQUENCE</scope>
    <source>
        <strain evidence="1">KasaAsao</strain>
        <tissue evidence="1">Whole Snail</tissue>
    </source>
</reference>
<feature type="non-terminal residue" evidence="1">
    <location>
        <position position="53"/>
    </location>
</feature>
<protein>
    <submittedName>
        <fullName evidence="1">Fibulin-1</fullName>
    </submittedName>
</protein>
<dbReference type="EMBL" id="JASAOG010000007">
    <property type="protein sequence ID" value="KAK0067561.1"/>
    <property type="molecule type" value="Genomic_DNA"/>
</dbReference>
<evidence type="ECO:0000313" key="2">
    <source>
        <dbReference type="Proteomes" id="UP001233172"/>
    </source>
</evidence>
<evidence type="ECO:0000313" key="1">
    <source>
        <dbReference type="EMBL" id="KAK0067561.1"/>
    </source>
</evidence>
<reference evidence="1" key="1">
    <citation type="journal article" date="2023" name="PLoS Negl. Trop. Dis.">
        <title>A genome sequence for Biomphalaria pfeifferi, the major vector snail for the human-infecting parasite Schistosoma mansoni.</title>
        <authorList>
            <person name="Bu L."/>
            <person name="Lu L."/>
            <person name="Laidemitt M.R."/>
            <person name="Zhang S.M."/>
            <person name="Mutuku M."/>
            <person name="Mkoji G."/>
            <person name="Steinauer M."/>
            <person name="Loker E.S."/>
        </authorList>
    </citation>
    <scope>NUCLEOTIDE SEQUENCE</scope>
    <source>
        <strain evidence="1">KasaAsao</strain>
    </source>
</reference>
<dbReference type="AlphaFoldDB" id="A0AAD8C704"/>